<dbReference type="Proteomes" id="UP000290637">
    <property type="component" value="Chromosome"/>
</dbReference>
<sequence>MFDVYGTIAHINDKRSPFAGLLGLGQLRGRPKTDEDARTLMGRSLGLRDAAAVLRINLEAEELEKLEHDPRSRSLDTARAVFPRAIARSCGMNPVSRVEQIARPITTNPKMSTHNDFPACHA</sequence>
<evidence type="ECO:0000313" key="1">
    <source>
        <dbReference type="EMBL" id="QBE62065.1"/>
    </source>
</evidence>
<proteinExistence type="predicted"/>
<dbReference type="AlphaFoldDB" id="A0A4P6KTY8"/>
<dbReference type="EMBL" id="CP035913">
    <property type="protein sequence ID" value="QBE62065.1"/>
    <property type="molecule type" value="Genomic_DNA"/>
</dbReference>
<organism evidence="1 2">
    <name type="scientific">Pseudoduganella lutea</name>
    <dbReference type="NCBI Taxonomy" id="321985"/>
    <lineage>
        <taxon>Bacteria</taxon>
        <taxon>Pseudomonadati</taxon>
        <taxon>Pseudomonadota</taxon>
        <taxon>Betaproteobacteria</taxon>
        <taxon>Burkholderiales</taxon>
        <taxon>Oxalobacteraceae</taxon>
        <taxon>Telluria group</taxon>
        <taxon>Pseudoduganella</taxon>
    </lineage>
</organism>
<reference evidence="1 2" key="1">
    <citation type="submission" date="2019-02" db="EMBL/GenBank/DDBJ databases">
        <title>Draft Genome Sequences of Six Type Strains of the Genus Massilia.</title>
        <authorList>
            <person name="Miess H."/>
            <person name="Frediansyhah A."/>
            <person name="Gross H."/>
        </authorList>
    </citation>
    <scope>NUCLEOTIDE SEQUENCE [LARGE SCALE GENOMIC DNA]</scope>
    <source>
        <strain evidence="1 2">DSM 17473</strain>
    </source>
</reference>
<dbReference type="RefSeq" id="WP_130185202.1">
    <property type="nucleotide sequence ID" value="NZ_CP035913.1"/>
</dbReference>
<name>A0A4P6KTY8_9BURK</name>
<protein>
    <submittedName>
        <fullName evidence="1">Uncharacterized protein</fullName>
    </submittedName>
</protein>
<accession>A0A4P6KTY8</accession>
<keyword evidence="2" id="KW-1185">Reference proteome</keyword>
<evidence type="ECO:0000313" key="2">
    <source>
        <dbReference type="Proteomes" id="UP000290637"/>
    </source>
</evidence>
<dbReference type="KEGG" id="plue:EWM63_02925"/>
<gene>
    <name evidence="1" type="ORF">EWM63_02925</name>
</gene>
<dbReference type="OrthoDB" id="264363at2"/>